<comment type="caution">
    <text evidence="3">The sequence shown here is derived from an EMBL/GenBank/DDBJ whole genome shotgun (WGS) entry which is preliminary data.</text>
</comment>
<organism evidence="3 4">
    <name type="scientific">Thelonectria olida</name>
    <dbReference type="NCBI Taxonomy" id="1576542"/>
    <lineage>
        <taxon>Eukaryota</taxon>
        <taxon>Fungi</taxon>
        <taxon>Dikarya</taxon>
        <taxon>Ascomycota</taxon>
        <taxon>Pezizomycotina</taxon>
        <taxon>Sordariomycetes</taxon>
        <taxon>Hypocreomycetidae</taxon>
        <taxon>Hypocreales</taxon>
        <taxon>Nectriaceae</taxon>
        <taxon>Thelonectria</taxon>
    </lineage>
</organism>
<keyword evidence="2" id="KW-0812">Transmembrane</keyword>
<dbReference type="PANTHER" id="PTHR28092:SF1">
    <property type="entry name" value="FACTOR-INDUCED GENE 1 PROTEIN"/>
    <property type="match status" value="1"/>
</dbReference>
<feature type="region of interest" description="Disordered" evidence="1">
    <location>
        <begin position="362"/>
        <end position="383"/>
    </location>
</feature>
<gene>
    <name evidence="3" type="ORF">B0T10DRAFT_49286</name>
</gene>
<feature type="compositionally biased region" description="Low complexity" evidence="1">
    <location>
        <begin position="8"/>
        <end position="22"/>
    </location>
</feature>
<accession>A0A9P9ASC3</accession>
<protein>
    <submittedName>
        <fullName evidence="3">Ca2+ regulator and membrane fusion protein Fig1-domain-containing protein</fullName>
    </submittedName>
</protein>
<dbReference type="GO" id="GO:0000747">
    <property type="term" value="P:conjugation with cellular fusion"/>
    <property type="evidence" value="ECO:0007669"/>
    <property type="project" value="TreeGrafter"/>
</dbReference>
<dbReference type="AlphaFoldDB" id="A0A9P9ASC3"/>
<feature type="region of interest" description="Disordered" evidence="1">
    <location>
        <begin position="1"/>
        <end position="22"/>
    </location>
</feature>
<keyword evidence="2" id="KW-1133">Transmembrane helix</keyword>
<name>A0A9P9ASC3_9HYPO</name>
<dbReference type="Proteomes" id="UP000777438">
    <property type="component" value="Unassembled WGS sequence"/>
</dbReference>
<feature type="transmembrane region" description="Helical" evidence="2">
    <location>
        <begin position="160"/>
        <end position="182"/>
    </location>
</feature>
<proteinExistence type="predicted"/>
<dbReference type="OrthoDB" id="3550957at2759"/>
<sequence>MDDESESTTRASSSQTASSRPSQFRNTRLWELMRHAGRINYPHELLFAVITVLLSLLLAACTSSNSFLRGIYILSFSYRTASQTSSGANDTISAVFNDQRNETTNIVEVRVGYFGICVMTNMGSWICDTQSSNLARAVRAANQSDPLNLLWIGNRFQSEAITTAFVFISVFFVLGVLLLGLLSPLSSETLDNLSRGRLMTFLNYWAAHSPTARAYSTWFMLSATASAFIAAMWHHLAGASGTALTKHLAFEAIECHTGTASIALGWVTFVLALCGVASLSIQTWSASRPSEPGRVLMPEEADAADETTRVDMEQGEQLPPPPQYAPQMRQQIDAELLVRLLYITGQRGTAYYARNPDPWPRGPRMEREMPHGYAETLIDEDEY</sequence>
<evidence type="ECO:0000256" key="1">
    <source>
        <dbReference type="SAM" id="MobiDB-lite"/>
    </source>
</evidence>
<dbReference type="InterPro" id="IPR033481">
    <property type="entry name" value="Dni1/Fig1"/>
</dbReference>
<dbReference type="EMBL" id="JAGPYM010000011">
    <property type="protein sequence ID" value="KAH6889255.1"/>
    <property type="molecule type" value="Genomic_DNA"/>
</dbReference>
<feature type="transmembrane region" description="Helical" evidence="2">
    <location>
        <begin position="45"/>
        <end position="68"/>
    </location>
</feature>
<evidence type="ECO:0000256" key="2">
    <source>
        <dbReference type="SAM" id="Phobius"/>
    </source>
</evidence>
<dbReference type="GO" id="GO:0043332">
    <property type="term" value="C:mating projection tip"/>
    <property type="evidence" value="ECO:0007669"/>
    <property type="project" value="TreeGrafter"/>
</dbReference>
<keyword evidence="2" id="KW-0472">Membrane</keyword>
<dbReference type="Pfam" id="PF12351">
    <property type="entry name" value="Fig1"/>
    <property type="match status" value="1"/>
</dbReference>
<feature type="transmembrane region" description="Helical" evidence="2">
    <location>
        <begin position="218"/>
        <end position="237"/>
    </location>
</feature>
<reference evidence="3 4" key="1">
    <citation type="journal article" date="2021" name="Nat. Commun.">
        <title>Genetic determinants of endophytism in the Arabidopsis root mycobiome.</title>
        <authorList>
            <person name="Mesny F."/>
            <person name="Miyauchi S."/>
            <person name="Thiergart T."/>
            <person name="Pickel B."/>
            <person name="Atanasova L."/>
            <person name="Karlsson M."/>
            <person name="Huettel B."/>
            <person name="Barry K.W."/>
            <person name="Haridas S."/>
            <person name="Chen C."/>
            <person name="Bauer D."/>
            <person name="Andreopoulos W."/>
            <person name="Pangilinan J."/>
            <person name="LaButti K."/>
            <person name="Riley R."/>
            <person name="Lipzen A."/>
            <person name="Clum A."/>
            <person name="Drula E."/>
            <person name="Henrissat B."/>
            <person name="Kohler A."/>
            <person name="Grigoriev I.V."/>
            <person name="Martin F.M."/>
            <person name="Hacquard S."/>
        </authorList>
    </citation>
    <scope>NUCLEOTIDE SEQUENCE [LARGE SCALE GENOMIC DNA]</scope>
    <source>
        <strain evidence="3 4">MPI-CAGE-CH-0241</strain>
    </source>
</reference>
<dbReference type="GO" id="GO:0016020">
    <property type="term" value="C:membrane"/>
    <property type="evidence" value="ECO:0007669"/>
    <property type="project" value="InterPro"/>
</dbReference>
<evidence type="ECO:0000313" key="3">
    <source>
        <dbReference type="EMBL" id="KAH6889255.1"/>
    </source>
</evidence>
<evidence type="ECO:0000313" key="4">
    <source>
        <dbReference type="Proteomes" id="UP000777438"/>
    </source>
</evidence>
<dbReference type="PANTHER" id="PTHR28092">
    <property type="entry name" value="FACTOR-INDUCED GENE 1 PROTEIN"/>
    <property type="match status" value="1"/>
</dbReference>
<keyword evidence="4" id="KW-1185">Reference proteome</keyword>
<feature type="transmembrane region" description="Helical" evidence="2">
    <location>
        <begin position="258"/>
        <end position="281"/>
    </location>
</feature>